<gene>
    <name evidence="2" type="ORF">TCM_040661</name>
</gene>
<dbReference type="eggNOG" id="KOG0017">
    <property type="taxonomic scope" value="Eukaryota"/>
</dbReference>
<reference evidence="2 3" key="1">
    <citation type="journal article" date="2013" name="Genome Biol.">
        <title>The genome sequence of the most widely cultivated cacao type and its use to identify candidate genes regulating pod color.</title>
        <authorList>
            <person name="Motamayor J.C."/>
            <person name="Mockaitis K."/>
            <person name="Schmutz J."/>
            <person name="Haiminen N."/>
            <person name="Iii D.L."/>
            <person name="Cornejo O."/>
            <person name="Findley S.D."/>
            <person name="Zheng P."/>
            <person name="Utro F."/>
            <person name="Royaert S."/>
            <person name="Saski C."/>
            <person name="Jenkins J."/>
            <person name="Podicheti R."/>
            <person name="Zhao M."/>
            <person name="Scheffler B.E."/>
            <person name="Stack J.C."/>
            <person name="Feltus F.A."/>
            <person name="Mustiga G.M."/>
            <person name="Amores F."/>
            <person name="Phillips W."/>
            <person name="Marelli J.P."/>
            <person name="May G.D."/>
            <person name="Shapiro H."/>
            <person name="Ma J."/>
            <person name="Bustamante C.D."/>
            <person name="Schnell R.J."/>
            <person name="Main D."/>
            <person name="Gilbert D."/>
            <person name="Parida L."/>
            <person name="Kuhn D.N."/>
        </authorList>
    </citation>
    <scope>NUCLEOTIDE SEQUENCE [LARGE SCALE GENOMIC DNA]</scope>
    <source>
        <strain evidence="3">cv. Matina 1-6</strain>
    </source>
</reference>
<dbReference type="HOGENOM" id="CLU_2241539_0_0_1"/>
<dbReference type="AlphaFoldDB" id="A0A061GTB6"/>
<proteinExistence type="predicted"/>
<dbReference type="PANTHER" id="PTHR11439">
    <property type="entry name" value="GAG-POL-RELATED RETROTRANSPOSON"/>
    <property type="match status" value="1"/>
</dbReference>
<dbReference type="PANTHER" id="PTHR11439:SF498">
    <property type="entry name" value="DNAK FAMILY PROTEIN"/>
    <property type="match status" value="1"/>
</dbReference>
<evidence type="ECO:0000313" key="2">
    <source>
        <dbReference type="EMBL" id="EOY32643.1"/>
    </source>
</evidence>
<accession>A0A061GTB6</accession>
<organism evidence="2 3">
    <name type="scientific">Theobroma cacao</name>
    <name type="common">Cacao</name>
    <name type="synonym">Cocoa</name>
    <dbReference type="NCBI Taxonomy" id="3641"/>
    <lineage>
        <taxon>Eukaryota</taxon>
        <taxon>Viridiplantae</taxon>
        <taxon>Streptophyta</taxon>
        <taxon>Embryophyta</taxon>
        <taxon>Tracheophyta</taxon>
        <taxon>Spermatophyta</taxon>
        <taxon>Magnoliopsida</taxon>
        <taxon>eudicotyledons</taxon>
        <taxon>Gunneridae</taxon>
        <taxon>Pentapetalae</taxon>
        <taxon>rosids</taxon>
        <taxon>malvids</taxon>
        <taxon>Malvales</taxon>
        <taxon>Malvaceae</taxon>
        <taxon>Byttnerioideae</taxon>
        <taxon>Theobroma</taxon>
    </lineage>
</organism>
<dbReference type="InParanoid" id="A0A061GTB6"/>
<dbReference type="Gramene" id="EOY32643">
    <property type="protein sequence ID" value="EOY32643"/>
    <property type="gene ID" value="TCM_040661"/>
</dbReference>
<keyword evidence="3" id="KW-1185">Reference proteome</keyword>
<sequence>MDNLGKKHLIAAHRILKYLKGLPGQGILMKSEFDLKISSYVDSDKVECPDTRRLVTRFIIFIKDSLCYASRLSPFPSRFLRPLSVPTFSFLFIFVSSFSTAIFIF</sequence>
<keyword evidence="1" id="KW-1133">Transmembrane helix</keyword>
<dbReference type="Proteomes" id="UP000026915">
    <property type="component" value="Chromosome 9"/>
</dbReference>
<evidence type="ECO:0000313" key="3">
    <source>
        <dbReference type="Proteomes" id="UP000026915"/>
    </source>
</evidence>
<keyword evidence="1" id="KW-0812">Transmembrane</keyword>
<evidence type="ECO:0000256" key="1">
    <source>
        <dbReference type="SAM" id="Phobius"/>
    </source>
</evidence>
<feature type="transmembrane region" description="Helical" evidence="1">
    <location>
        <begin position="83"/>
        <end position="104"/>
    </location>
</feature>
<name>A0A061GTB6_THECC</name>
<keyword evidence="1" id="KW-0472">Membrane</keyword>
<protein>
    <recommendedName>
        <fullName evidence="4">Cysteine-rich RLK (RECEPTOR-like protein kinase) 8</fullName>
    </recommendedName>
</protein>
<dbReference type="EMBL" id="CM001887">
    <property type="protein sequence ID" value="EOY32643.1"/>
    <property type="molecule type" value="Genomic_DNA"/>
</dbReference>
<evidence type="ECO:0008006" key="4">
    <source>
        <dbReference type="Google" id="ProtNLM"/>
    </source>
</evidence>